<dbReference type="RefSeq" id="XP_064673950.1">
    <property type="nucleotide sequence ID" value="XM_064810940.1"/>
</dbReference>
<proteinExistence type="predicted"/>
<evidence type="ECO:0000313" key="1">
    <source>
        <dbReference type="EMBL" id="KAK4116380.1"/>
    </source>
</evidence>
<accession>A0AAN6TLX0</accession>
<name>A0AAN6TLX0_9PEZI</name>
<dbReference type="Proteomes" id="UP001302812">
    <property type="component" value="Unassembled WGS sequence"/>
</dbReference>
<keyword evidence="2" id="KW-1185">Reference proteome</keyword>
<dbReference type="EMBL" id="MU853333">
    <property type="protein sequence ID" value="KAK4116380.1"/>
    <property type="molecule type" value="Genomic_DNA"/>
</dbReference>
<protein>
    <submittedName>
        <fullName evidence="1">Uncharacterized protein</fullName>
    </submittedName>
</protein>
<evidence type="ECO:0000313" key="2">
    <source>
        <dbReference type="Proteomes" id="UP001302812"/>
    </source>
</evidence>
<dbReference type="AlphaFoldDB" id="A0AAN6TLX0"/>
<reference evidence="1" key="1">
    <citation type="journal article" date="2023" name="Mol. Phylogenet. Evol.">
        <title>Genome-scale phylogeny and comparative genomics of the fungal order Sordariales.</title>
        <authorList>
            <person name="Hensen N."/>
            <person name="Bonometti L."/>
            <person name="Westerberg I."/>
            <person name="Brannstrom I.O."/>
            <person name="Guillou S."/>
            <person name="Cros-Aarteil S."/>
            <person name="Calhoun S."/>
            <person name="Haridas S."/>
            <person name="Kuo A."/>
            <person name="Mondo S."/>
            <person name="Pangilinan J."/>
            <person name="Riley R."/>
            <person name="LaButti K."/>
            <person name="Andreopoulos B."/>
            <person name="Lipzen A."/>
            <person name="Chen C."/>
            <person name="Yan M."/>
            <person name="Daum C."/>
            <person name="Ng V."/>
            <person name="Clum A."/>
            <person name="Steindorff A."/>
            <person name="Ohm R.A."/>
            <person name="Martin F."/>
            <person name="Silar P."/>
            <person name="Natvig D.O."/>
            <person name="Lalanne C."/>
            <person name="Gautier V."/>
            <person name="Ament-Velasquez S.L."/>
            <person name="Kruys A."/>
            <person name="Hutchinson M.I."/>
            <person name="Powell A.J."/>
            <person name="Barry K."/>
            <person name="Miller A.N."/>
            <person name="Grigoriev I.V."/>
            <person name="Debuchy R."/>
            <person name="Gladieux P."/>
            <person name="Hiltunen Thoren M."/>
            <person name="Johannesson H."/>
        </authorList>
    </citation>
    <scope>NUCLEOTIDE SEQUENCE</scope>
    <source>
        <strain evidence="1">CBS 508.74</strain>
    </source>
</reference>
<organism evidence="1 2">
    <name type="scientific">Canariomyces notabilis</name>
    <dbReference type="NCBI Taxonomy" id="2074819"/>
    <lineage>
        <taxon>Eukaryota</taxon>
        <taxon>Fungi</taxon>
        <taxon>Dikarya</taxon>
        <taxon>Ascomycota</taxon>
        <taxon>Pezizomycotina</taxon>
        <taxon>Sordariomycetes</taxon>
        <taxon>Sordariomycetidae</taxon>
        <taxon>Sordariales</taxon>
        <taxon>Chaetomiaceae</taxon>
        <taxon>Canariomyces</taxon>
    </lineage>
</organism>
<comment type="caution">
    <text evidence="1">The sequence shown here is derived from an EMBL/GenBank/DDBJ whole genome shotgun (WGS) entry which is preliminary data.</text>
</comment>
<sequence length="647" mass="73614">MNAPASHCCRALQRQIVPSRDSVWIADSLLASAFERYCNVSRTWNRKASNVPGPLESQRRLGRRRMGDINAWQCPPTPPPWAFSVPLNLSKWTWEPPTSAYAVEQGQSRRDLMPGWLQELLPQRAEQPSMALSVLPLPDVSLSTAHAAPDRPSFTSDMETFRWAVTHATDATLESYVENIARTFQHLIFLGEIAPSDVMPLASEIWSALDSRFRGSDLFTQVMAALPAAYQGMASEGILSVLNRFFSSWSCSKDEPDAASIAQLLNATMSGQSSGASSGSLRQAIAISTALQSFSPEEPGGLLRAANTLVLRQTTISARLRYNWLCVLALLPRVSQDFWFDLAAVLSDASRETRPMTGVELCSLLLTQWKSRGYIKCPRRFYGTYTRYSAGHDEAAIASLFMTIFRHEQRETHTGLYWSAWRLLTKLNLTDYALRSLAFDAASFELPLSMLQNLAWTCDDHRIAIRIRDWYMNELRQPRGPEWNPAVFEKYAKRIVLDSTLSPKEIWRVLGINAFENRRKSTWEKTRRHRGTYGKSRVQIVKEVSTVFANAPHLPNRVAFRHVYQAFRYIEAIEGRVPLAVIMDLYHVLTRDLVHRQPGRTKRLLWFVTVLQRTYGVELAWNCRLALRHWRHRLKQAWLDMGGNGGP</sequence>
<reference evidence="1" key="2">
    <citation type="submission" date="2023-05" db="EMBL/GenBank/DDBJ databases">
        <authorList>
            <consortium name="Lawrence Berkeley National Laboratory"/>
            <person name="Steindorff A."/>
            <person name="Hensen N."/>
            <person name="Bonometti L."/>
            <person name="Westerberg I."/>
            <person name="Brannstrom I.O."/>
            <person name="Guillou S."/>
            <person name="Cros-Aarteil S."/>
            <person name="Calhoun S."/>
            <person name="Haridas S."/>
            <person name="Kuo A."/>
            <person name="Mondo S."/>
            <person name="Pangilinan J."/>
            <person name="Riley R."/>
            <person name="Labutti K."/>
            <person name="Andreopoulos B."/>
            <person name="Lipzen A."/>
            <person name="Chen C."/>
            <person name="Yanf M."/>
            <person name="Daum C."/>
            <person name="Ng V."/>
            <person name="Clum A."/>
            <person name="Ohm R."/>
            <person name="Martin F."/>
            <person name="Silar P."/>
            <person name="Natvig D."/>
            <person name="Lalanne C."/>
            <person name="Gautier V."/>
            <person name="Ament-Velasquez S.L."/>
            <person name="Kruys A."/>
            <person name="Hutchinson M.I."/>
            <person name="Powell A.J."/>
            <person name="Barry K."/>
            <person name="Miller A.N."/>
            <person name="Grigoriev I.V."/>
            <person name="Debuchy R."/>
            <person name="Gladieux P."/>
            <person name="Thoren M.H."/>
            <person name="Johannesson H."/>
        </authorList>
    </citation>
    <scope>NUCLEOTIDE SEQUENCE</scope>
    <source>
        <strain evidence="1">CBS 508.74</strain>
    </source>
</reference>
<dbReference type="GeneID" id="89935065"/>
<gene>
    <name evidence="1" type="ORF">N656DRAFT_701374</name>
</gene>